<evidence type="ECO:0000313" key="7">
    <source>
        <dbReference type="Proteomes" id="UP000313948"/>
    </source>
</evidence>
<protein>
    <submittedName>
        <fullName evidence="6">TetR/AcrR family transcriptional regulator</fullName>
    </submittedName>
</protein>
<organism evidence="6 7">
    <name type="scientific">Georgenia wutianyii</name>
    <dbReference type="NCBI Taxonomy" id="2585135"/>
    <lineage>
        <taxon>Bacteria</taxon>
        <taxon>Bacillati</taxon>
        <taxon>Actinomycetota</taxon>
        <taxon>Actinomycetes</taxon>
        <taxon>Micrococcales</taxon>
        <taxon>Bogoriellaceae</taxon>
        <taxon>Georgenia</taxon>
    </lineage>
</organism>
<proteinExistence type="predicted"/>
<dbReference type="InterPro" id="IPR023772">
    <property type="entry name" value="DNA-bd_HTH_TetR-type_CS"/>
</dbReference>
<evidence type="ECO:0000256" key="2">
    <source>
        <dbReference type="ARBA" id="ARBA00023125"/>
    </source>
</evidence>
<dbReference type="InterPro" id="IPR050109">
    <property type="entry name" value="HTH-type_TetR-like_transc_reg"/>
</dbReference>
<dbReference type="PRINTS" id="PR00455">
    <property type="entry name" value="HTHTETR"/>
</dbReference>
<dbReference type="PANTHER" id="PTHR30055:SF234">
    <property type="entry name" value="HTH-TYPE TRANSCRIPTIONAL REGULATOR BETI"/>
    <property type="match status" value="1"/>
</dbReference>
<evidence type="ECO:0000256" key="1">
    <source>
        <dbReference type="ARBA" id="ARBA00023015"/>
    </source>
</evidence>
<dbReference type="PROSITE" id="PS01081">
    <property type="entry name" value="HTH_TETR_1"/>
    <property type="match status" value="1"/>
</dbReference>
<dbReference type="PANTHER" id="PTHR30055">
    <property type="entry name" value="HTH-TYPE TRANSCRIPTIONAL REGULATOR RUTR"/>
    <property type="match status" value="1"/>
</dbReference>
<sequence>MGPGGGTVPRGDSSADRIRSCALELFARHGVAGTSLRMIAEELGVTKAAVYYHFRSKEEIVQAVLHPAVRTFDELLAAVGVLPVERRAAALVDGLARQAVTHRQLYAVVLKDVAAAALSAGRPDHARTFQRLRDTLAGPDGDGPALVRVSIFLSGLVGPAIEADLADLDDAELERAIAEAGYRLLGLTQAG</sequence>
<dbReference type="InterPro" id="IPR001647">
    <property type="entry name" value="HTH_TetR"/>
</dbReference>
<evidence type="ECO:0000259" key="5">
    <source>
        <dbReference type="PROSITE" id="PS50977"/>
    </source>
</evidence>
<keyword evidence="1" id="KW-0805">Transcription regulation</keyword>
<dbReference type="EMBL" id="CP040899">
    <property type="protein sequence ID" value="QDB78278.1"/>
    <property type="molecule type" value="Genomic_DNA"/>
</dbReference>
<gene>
    <name evidence="6" type="ORF">FE251_01980</name>
</gene>
<keyword evidence="3" id="KW-0804">Transcription</keyword>
<feature type="domain" description="HTH tetR-type" evidence="5">
    <location>
        <begin position="12"/>
        <end position="72"/>
    </location>
</feature>
<keyword evidence="2 4" id="KW-0238">DNA-binding</keyword>
<feature type="DNA-binding region" description="H-T-H motif" evidence="4">
    <location>
        <begin position="35"/>
        <end position="54"/>
    </location>
</feature>
<reference evidence="6 7" key="1">
    <citation type="submission" date="2019-05" db="EMBL/GenBank/DDBJ databases">
        <title>Georgenia *** sp. nov., and Georgenia *** sp. nov., isolated from the intestinal contents of plateau pika (Ochotona curzoniae) in the Qinghai-Tibet plateau of China.</title>
        <authorList>
            <person name="Tian Z."/>
        </authorList>
    </citation>
    <scope>NUCLEOTIDE SEQUENCE [LARGE SCALE GENOMIC DNA]</scope>
    <source>
        <strain evidence="6 7">Z294</strain>
    </source>
</reference>
<dbReference type="PROSITE" id="PS50977">
    <property type="entry name" value="HTH_TETR_2"/>
    <property type="match status" value="1"/>
</dbReference>
<evidence type="ECO:0000256" key="4">
    <source>
        <dbReference type="PROSITE-ProRule" id="PRU00335"/>
    </source>
</evidence>
<dbReference type="Gene3D" id="1.10.357.10">
    <property type="entry name" value="Tetracycline Repressor, domain 2"/>
    <property type="match status" value="1"/>
</dbReference>
<name>A0ABX5VLR8_9MICO</name>
<dbReference type="Pfam" id="PF00440">
    <property type="entry name" value="TetR_N"/>
    <property type="match status" value="1"/>
</dbReference>
<dbReference type="Proteomes" id="UP000313948">
    <property type="component" value="Chromosome"/>
</dbReference>
<evidence type="ECO:0000256" key="3">
    <source>
        <dbReference type="ARBA" id="ARBA00023163"/>
    </source>
</evidence>
<dbReference type="InterPro" id="IPR009057">
    <property type="entry name" value="Homeodomain-like_sf"/>
</dbReference>
<keyword evidence="7" id="KW-1185">Reference proteome</keyword>
<evidence type="ECO:0000313" key="6">
    <source>
        <dbReference type="EMBL" id="QDB78278.1"/>
    </source>
</evidence>
<dbReference type="SUPFAM" id="SSF46689">
    <property type="entry name" value="Homeodomain-like"/>
    <property type="match status" value="1"/>
</dbReference>
<accession>A0ABX5VLR8</accession>